<dbReference type="GO" id="GO:0004527">
    <property type="term" value="F:exonuclease activity"/>
    <property type="evidence" value="ECO:0007669"/>
    <property type="project" value="UniProtKB-KW"/>
</dbReference>
<evidence type="ECO:0008006" key="15">
    <source>
        <dbReference type="Google" id="ProtNLM"/>
    </source>
</evidence>
<evidence type="ECO:0000313" key="14">
    <source>
        <dbReference type="Proteomes" id="UP000014760"/>
    </source>
</evidence>
<feature type="site" description="Interaction with DNA" evidence="11">
    <location>
        <position position="313"/>
    </location>
</feature>
<dbReference type="STRING" id="283909.R7TBX3"/>
<dbReference type="EMBL" id="AMQN01013928">
    <property type="status" value="NOT_ANNOTATED_CDS"/>
    <property type="molecule type" value="Genomic_DNA"/>
</dbReference>
<feature type="active site" description="Proton donor/acceptor" evidence="9">
    <location>
        <position position="288"/>
    </location>
</feature>
<name>R7TBX3_CAPTE</name>
<dbReference type="GO" id="GO:0003697">
    <property type="term" value="F:single-stranded DNA binding"/>
    <property type="evidence" value="ECO:0007669"/>
    <property type="project" value="TreeGrafter"/>
</dbReference>
<dbReference type="SUPFAM" id="SSF56024">
    <property type="entry name" value="Phospholipase D/nuclease"/>
    <property type="match status" value="2"/>
</dbReference>
<dbReference type="InterPro" id="IPR010347">
    <property type="entry name" value="Tdp1"/>
</dbReference>
<feature type="non-terminal residue" evidence="12">
    <location>
        <position position="1"/>
    </location>
</feature>
<feature type="binding site" evidence="10">
    <location>
        <position position="64"/>
    </location>
    <ligand>
        <name>substrate</name>
    </ligand>
</feature>
<evidence type="ECO:0000256" key="6">
    <source>
        <dbReference type="ARBA" id="ARBA00022839"/>
    </source>
</evidence>
<dbReference type="GO" id="GO:0003690">
    <property type="term" value="F:double-stranded DNA binding"/>
    <property type="evidence" value="ECO:0007669"/>
    <property type="project" value="TreeGrafter"/>
</dbReference>
<reference evidence="13" key="3">
    <citation type="submission" date="2015-06" db="UniProtKB">
        <authorList>
            <consortium name="EnsemblMetazoa"/>
        </authorList>
    </citation>
    <scope>IDENTIFICATION</scope>
</reference>
<feature type="active site" description="Nucleophile" evidence="9">
    <location>
        <position position="62"/>
    </location>
</feature>
<dbReference type="Proteomes" id="UP000014760">
    <property type="component" value="Unassembled WGS sequence"/>
</dbReference>
<keyword evidence="7" id="KW-0234">DNA repair</keyword>
<feature type="non-terminal residue" evidence="12">
    <location>
        <position position="374"/>
    </location>
</feature>
<evidence type="ECO:0000313" key="13">
    <source>
        <dbReference type="EnsemblMetazoa" id="CapteP131694"/>
    </source>
</evidence>
<accession>R7TBX3</accession>
<dbReference type="PANTHER" id="PTHR12415:SF0">
    <property type="entry name" value="TYROSYL-DNA PHOSPHODIESTERASE 1"/>
    <property type="match status" value="1"/>
</dbReference>
<keyword evidence="14" id="KW-1185">Reference proteome</keyword>
<protein>
    <recommendedName>
        <fullName evidence="15">Tyrosyl-DNA phosphodiesterase 1</fullName>
    </recommendedName>
</protein>
<comment type="subcellular location">
    <subcellularLocation>
        <location evidence="1">Nucleus</location>
    </subcellularLocation>
</comment>
<dbReference type="PANTHER" id="PTHR12415">
    <property type="entry name" value="TYROSYL-DNA PHOSPHODIESTERASE 1"/>
    <property type="match status" value="1"/>
</dbReference>
<dbReference type="HOGENOM" id="CLU_010413_4_0_1"/>
<keyword evidence="6" id="KW-0269">Exonuclease</keyword>
<gene>
    <name evidence="12" type="ORF">CAPTEDRAFT_131694</name>
</gene>
<dbReference type="AlphaFoldDB" id="R7TBX3"/>
<evidence type="ECO:0000256" key="7">
    <source>
        <dbReference type="ARBA" id="ARBA00023204"/>
    </source>
</evidence>
<evidence type="ECO:0000313" key="12">
    <source>
        <dbReference type="EMBL" id="ELT91218.1"/>
    </source>
</evidence>
<comment type="similarity">
    <text evidence="2">Belongs to the tyrosyl-DNA phosphodiesterase family.</text>
</comment>
<dbReference type="OrthoDB" id="47785at2759"/>
<evidence type="ECO:0000256" key="4">
    <source>
        <dbReference type="ARBA" id="ARBA00022763"/>
    </source>
</evidence>
<keyword evidence="8" id="KW-0539">Nucleus</keyword>
<dbReference type="EnsemblMetazoa" id="CapteT131694">
    <property type="protein sequence ID" value="CapteP131694"/>
    <property type="gene ID" value="CapteG131694"/>
</dbReference>
<dbReference type="GO" id="GO:0006281">
    <property type="term" value="P:DNA repair"/>
    <property type="evidence" value="ECO:0007669"/>
    <property type="project" value="UniProtKB-KW"/>
</dbReference>
<reference evidence="12 14" key="2">
    <citation type="journal article" date="2013" name="Nature">
        <title>Insights into bilaterian evolution from three spiralian genomes.</title>
        <authorList>
            <person name="Simakov O."/>
            <person name="Marletaz F."/>
            <person name="Cho S.J."/>
            <person name="Edsinger-Gonzales E."/>
            <person name="Havlak P."/>
            <person name="Hellsten U."/>
            <person name="Kuo D.H."/>
            <person name="Larsson T."/>
            <person name="Lv J."/>
            <person name="Arendt D."/>
            <person name="Savage R."/>
            <person name="Osoegawa K."/>
            <person name="de Jong P."/>
            <person name="Grimwood J."/>
            <person name="Chapman J.A."/>
            <person name="Shapiro H."/>
            <person name="Aerts A."/>
            <person name="Otillar R.P."/>
            <person name="Terry A.Y."/>
            <person name="Boore J.L."/>
            <person name="Grigoriev I.V."/>
            <person name="Lindberg D.R."/>
            <person name="Seaver E.C."/>
            <person name="Weisblat D.A."/>
            <person name="Putnam N.H."/>
            <person name="Rokhsar D.S."/>
        </authorList>
    </citation>
    <scope>NUCLEOTIDE SEQUENCE</scope>
    <source>
        <strain evidence="12 14">I ESC-2004</strain>
    </source>
</reference>
<dbReference type="EMBL" id="KB310606">
    <property type="protein sequence ID" value="ELT91218.1"/>
    <property type="molecule type" value="Genomic_DNA"/>
</dbReference>
<evidence type="ECO:0000256" key="10">
    <source>
        <dbReference type="PIRSR" id="PIRSR610347-2"/>
    </source>
</evidence>
<evidence type="ECO:0000256" key="5">
    <source>
        <dbReference type="ARBA" id="ARBA00022801"/>
    </source>
</evidence>
<dbReference type="GO" id="GO:0005634">
    <property type="term" value="C:nucleus"/>
    <property type="evidence" value="ECO:0007669"/>
    <property type="project" value="UniProtKB-SubCell"/>
</dbReference>
<dbReference type="Pfam" id="PF06087">
    <property type="entry name" value="Tyr-DNA_phospho"/>
    <property type="match status" value="1"/>
</dbReference>
<evidence type="ECO:0000256" key="1">
    <source>
        <dbReference type="ARBA" id="ARBA00004123"/>
    </source>
</evidence>
<evidence type="ECO:0000256" key="2">
    <source>
        <dbReference type="ARBA" id="ARBA00010205"/>
    </source>
</evidence>
<organism evidence="12">
    <name type="scientific">Capitella teleta</name>
    <name type="common">Polychaete worm</name>
    <dbReference type="NCBI Taxonomy" id="283909"/>
    <lineage>
        <taxon>Eukaryota</taxon>
        <taxon>Metazoa</taxon>
        <taxon>Spiralia</taxon>
        <taxon>Lophotrochozoa</taxon>
        <taxon>Annelida</taxon>
        <taxon>Polychaeta</taxon>
        <taxon>Sedentaria</taxon>
        <taxon>Scolecida</taxon>
        <taxon>Capitellidae</taxon>
        <taxon>Capitella</taxon>
    </lineage>
</organism>
<dbReference type="Gene3D" id="3.30.870.10">
    <property type="entry name" value="Endonuclease Chain A"/>
    <property type="match status" value="2"/>
</dbReference>
<dbReference type="GO" id="GO:0017005">
    <property type="term" value="F:3'-tyrosyl-DNA phosphodiesterase activity"/>
    <property type="evidence" value="ECO:0007669"/>
    <property type="project" value="TreeGrafter"/>
</dbReference>
<sequence length="374" mass="42341">FNFKIDIPWLVAQYPVHHRTKPLLVVHGSTRQEKANLEREARLFTHVDLCQAKLEMIYGTHHTKMMILSYVNGVRVIIHTANLIHSDWHQKTQGVWMSPLFPPLAPQSRNGDSPTNFKRDLLQYINAYKSQSLNEWISIIKRHDFSTAKVFLIASVPGRHSGASLNEFGHLKLKKVLRQFGPSSDACKQWPVLAQFSSIGSLGPTPESWLSSELLTSFSATRGSGSQSKPRLHLMYPCRHDVRLSLEGYGAGGSLPYSINTAKKQPWFRTICNRWRSECNGRTKACPHIKTYLRASPDWHNLAWFTLTSANLSKAAWGMLEKQGSQLMVRSYELGVLFLPQPFGTDVFQVASNSPDASHPFMVPYDLPPLPYES</sequence>
<keyword evidence="5" id="KW-0378">Hydrolase</keyword>
<feature type="binding site" evidence="10">
    <location>
        <position position="290"/>
    </location>
    <ligand>
        <name>substrate</name>
    </ligand>
</feature>
<dbReference type="OMA" id="LSTWGHM"/>
<evidence type="ECO:0000256" key="9">
    <source>
        <dbReference type="PIRSR" id="PIRSR610347-1"/>
    </source>
</evidence>
<evidence type="ECO:0000256" key="8">
    <source>
        <dbReference type="ARBA" id="ARBA00023242"/>
    </source>
</evidence>
<reference evidence="14" key="1">
    <citation type="submission" date="2012-12" db="EMBL/GenBank/DDBJ databases">
        <authorList>
            <person name="Hellsten U."/>
            <person name="Grimwood J."/>
            <person name="Chapman J.A."/>
            <person name="Shapiro H."/>
            <person name="Aerts A."/>
            <person name="Otillar R.P."/>
            <person name="Terry A.Y."/>
            <person name="Boore J.L."/>
            <person name="Simakov O."/>
            <person name="Marletaz F."/>
            <person name="Cho S.-J."/>
            <person name="Edsinger-Gonzales E."/>
            <person name="Havlak P."/>
            <person name="Kuo D.-H."/>
            <person name="Larsson T."/>
            <person name="Lv J."/>
            <person name="Arendt D."/>
            <person name="Savage R."/>
            <person name="Osoegawa K."/>
            <person name="de Jong P."/>
            <person name="Lindberg D.R."/>
            <person name="Seaver E.C."/>
            <person name="Weisblat D.A."/>
            <person name="Putnam N.H."/>
            <person name="Grigoriev I.V."/>
            <person name="Rokhsar D.S."/>
        </authorList>
    </citation>
    <scope>NUCLEOTIDE SEQUENCE</scope>
    <source>
        <strain evidence="14">I ESC-2004</strain>
    </source>
</reference>
<keyword evidence="3" id="KW-0540">Nuclease</keyword>
<evidence type="ECO:0000256" key="11">
    <source>
        <dbReference type="PIRSR" id="PIRSR610347-3"/>
    </source>
</evidence>
<evidence type="ECO:0000256" key="3">
    <source>
        <dbReference type="ARBA" id="ARBA00022722"/>
    </source>
</evidence>
<proteinExistence type="inferred from homology"/>
<dbReference type="FunCoup" id="R7TBX3">
    <property type="interactions" value="1414"/>
</dbReference>
<keyword evidence="4" id="KW-0227">DNA damage</keyword>